<comment type="pathway">
    <text evidence="8">Cell wall biogenesis; peptidoglycan biosynthesis.</text>
</comment>
<name>A0A3G2R8H5_9FIRM</name>
<feature type="transmembrane region" description="Helical" evidence="8">
    <location>
        <begin position="121"/>
        <end position="140"/>
    </location>
</feature>
<evidence type="ECO:0000256" key="3">
    <source>
        <dbReference type="ARBA" id="ARBA00022692"/>
    </source>
</evidence>
<dbReference type="PANTHER" id="PTHR47019:SF1">
    <property type="entry name" value="LIPID II FLIPPASE MURJ"/>
    <property type="match status" value="1"/>
</dbReference>
<feature type="transmembrane region" description="Helical" evidence="8">
    <location>
        <begin position="215"/>
        <end position="234"/>
    </location>
</feature>
<feature type="transmembrane region" description="Helical" evidence="8">
    <location>
        <begin position="335"/>
        <end position="357"/>
    </location>
</feature>
<dbReference type="GO" id="GO:0005886">
    <property type="term" value="C:plasma membrane"/>
    <property type="evidence" value="ECO:0007669"/>
    <property type="project" value="UniProtKB-SubCell"/>
</dbReference>
<evidence type="ECO:0000256" key="9">
    <source>
        <dbReference type="PIRNR" id="PIRNR002869"/>
    </source>
</evidence>
<dbReference type="CDD" id="cd13123">
    <property type="entry name" value="MATE_MurJ_like"/>
    <property type="match status" value="1"/>
</dbReference>
<dbReference type="InterPro" id="IPR004268">
    <property type="entry name" value="MurJ"/>
</dbReference>
<dbReference type="HAMAP" id="MF_02078">
    <property type="entry name" value="MurJ_MviN"/>
    <property type="match status" value="1"/>
</dbReference>
<proteinExistence type="inferred from homology"/>
<keyword evidence="6 8" id="KW-1133">Transmembrane helix</keyword>
<keyword evidence="5 8" id="KW-0573">Peptidoglycan synthesis</keyword>
<dbReference type="RefSeq" id="WP_122015185.1">
    <property type="nucleotide sequence ID" value="NZ_CP033169.1"/>
</dbReference>
<evidence type="ECO:0000256" key="4">
    <source>
        <dbReference type="ARBA" id="ARBA00022960"/>
    </source>
</evidence>
<accession>A0A3G2R8H5</accession>
<feature type="transmembrane region" description="Helical" evidence="8">
    <location>
        <begin position="377"/>
        <end position="395"/>
    </location>
</feature>
<dbReference type="KEGG" id="bacg:D2962_12730"/>
<organism evidence="10 11">
    <name type="scientific">Biomaibacter acetigenes</name>
    <dbReference type="NCBI Taxonomy" id="2316383"/>
    <lineage>
        <taxon>Bacteria</taxon>
        <taxon>Bacillati</taxon>
        <taxon>Bacillota</taxon>
        <taxon>Clostridia</taxon>
        <taxon>Thermosediminibacterales</taxon>
        <taxon>Tepidanaerobacteraceae</taxon>
        <taxon>Biomaibacter</taxon>
    </lineage>
</organism>
<dbReference type="GO" id="GO:0015648">
    <property type="term" value="F:lipid-linked peptidoglycan transporter activity"/>
    <property type="evidence" value="ECO:0007669"/>
    <property type="project" value="UniProtKB-UniRule"/>
</dbReference>
<reference evidence="10 11" key="1">
    <citation type="submission" date="2018-10" db="EMBL/GenBank/DDBJ databases">
        <authorList>
            <person name="Zhang X."/>
        </authorList>
    </citation>
    <scope>NUCLEOTIDE SEQUENCE [LARGE SCALE GENOMIC DNA]</scope>
    <source>
        <strain evidence="10 11">SK-G1</strain>
    </source>
</reference>
<feature type="transmembrane region" description="Helical" evidence="8">
    <location>
        <begin position="255"/>
        <end position="274"/>
    </location>
</feature>
<dbReference type="EMBL" id="CP033169">
    <property type="protein sequence ID" value="AYO31348.1"/>
    <property type="molecule type" value="Genomic_DNA"/>
</dbReference>
<keyword evidence="8 9" id="KW-0813">Transport</keyword>
<evidence type="ECO:0000313" key="11">
    <source>
        <dbReference type="Proteomes" id="UP000280960"/>
    </source>
</evidence>
<dbReference type="PIRSF" id="PIRSF002869">
    <property type="entry name" value="MviN"/>
    <property type="match status" value="1"/>
</dbReference>
<feature type="transmembrane region" description="Helical" evidence="8">
    <location>
        <begin position="416"/>
        <end position="433"/>
    </location>
</feature>
<evidence type="ECO:0000256" key="6">
    <source>
        <dbReference type="ARBA" id="ARBA00022989"/>
    </source>
</evidence>
<keyword evidence="2 8" id="KW-1003">Cell membrane</keyword>
<keyword evidence="11" id="KW-1185">Reference proteome</keyword>
<gene>
    <name evidence="8 10" type="primary">murJ</name>
    <name evidence="10" type="ORF">D2962_12730</name>
</gene>
<evidence type="ECO:0000256" key="2">
    <source>
        <dbReference type="ARBA" id="ARBA00022475"/>
    </source>
</evidence>
<keyword evidence="7 8" id="KW-0472">Membrane</keyword>
<evidence type="ECO:0000256" key="5">
    <source>
        <dbReference type="ARBA" id="ARBA00022984"/>
    </source>
</evidence>
<dbReference type="UniPathway" id="UPA00219"/>
<evidence type="ECO:0000256" key="1">
    <source>
        <dbReference type="ARBA" id="ARBA00004651"/>
    </source>
</evidence>
<feature type="transmembrane region" description="Helical" evidence="8">
    <location>
        <begin position="303"/>
        <end position="323"/>
    </location>
</feature>
<keyword evidence="4 8" id="KW-0133">Cell shape</keyword>
<feature type="transmembrane region" description="Helical" evidence="8">
    <location>
        <begin position="78"/>
        <end position="101"/>
    </location>
</feature>
<dbReference type="GO" id="GO:0009252">
    <property type="term" value="P:peptidoglycan biosynthetic process"/>
    <property type="evidence" value="ECO:0007669"/>
    <property type="project" value="UniProtKB-UniRule"/>
</dbReference>
<feature type="transmembrane region" description="Helical" evidence="8">
    <location>
        <begin position="38"/>
        <end position="58"/>
    </location>
</feature>
<keyword evidence="8 9" id="KW-0961">Cell wall biogenesis/degradation</keyword>
<dbReference type="GO" id="GO:0071555">
    <property type="term" value="P:cell wall organization"/>
    <property type="evidence" value="ECO:0007669"/>
    <property type="project" value="UniProtKB-UniRule"/>
</dbReference>
<dbReference type="GO" id="GO:0008360">
    <property type="term" value="P:regulation of cell shape"/>
    <property type="evidence" value="ECO:0007669"/>
    <property type="project" value="UniProtKB-UniRule"/>
</dbReference>
<dbReference type="Pfam" id="PF03023">
    <property type="entry name" value="MurJ"/>
    <property type="match status" value="1"/>
</dbReference>
<protein>
    <recommendedName>
        <fullName evidence="8">Probable lipid II flippase MurJ</fullName>
    </recommendedName>
</protein>
<feature type="transmembrane region" description="Helical" evidence="8">
    <location>
        <begin position="519"/>
        <end position="541"/>
    </location>
</feature>
<feature type="transmembrane region" description="Helical" evidence="8">
    <location>
        <begin position="439"/>
        <end position="458"/>
    </location>
</feature>
<comment type="similarity">
    <text evidence="8 9">Belongs to the MurJ/MviN family.</text>
</comment>
<dbReference type="Proteomes" id="UP000280960">
    <property type="component" value="Chromosome"/>
</dbReference>
<feature type="transmembrane region" description="Helical" evidence="8">
    <location>
        <begin position="160"/>
        <end position="182"/>
    </location>
</feature>
<evidence type="ECO:0000313" key="10">
    <source>
        <dbReference type="EMBL" id="AYO31348.1"/>
    </source>
</evidence>
<dbReference type="PRINTS" id="PR01806">
    <property type="entry name" value="VIRFACTRMVIN"/>
</dbReference>
<keyword evidence="3 8" id="KW-0812">Transmembrane</keyword>
<dbReference type="GO" id="GO:0034204">
    <property type="term" value="P:lipid translocation"/>
    <property type="evidence" value="ECO:0007669"/>
    <property type="project" value="TreeGrafter"/>
</dbReference>
<dbReference type="NCBIfam" id="TIGR01695">
    <property type="entry name" value="murJ_mviN"/>
    <property type="match status" value="1"/>
</dbReference>
<feature type="transmembrane region" description="Helical" evidence="8">
    <location>
        <begin position="189"/>
        <end position="209"/>
    </location>
</feature>
<dbReference type="PANTHER" id="PTHR47019">
    <property type="entry name" value="LIPID II FLIPPASE MURJ"/>
    <property type="match status" value="1"/>
</dbReference>
<sequence length="549" mass="58798">MLHKKNRNDRENGRSFSSNLEVNNIIEKPAQTHGENKAALAAATIMVATLTSKILGFLRELLIGVKFGATHVTDAYLVSLTVPAVLFATVAGALATTFIPVYSEVDVKKGKGKAADFTRNLFNVVLVISIVISLSGIVMAKPLVKLVAMGFTGETLDMAASFTRITMIICIFVGLSNILTGFLQSHQQFTIPALIGIPYNVIIIGALLLSPFFGIWGLVMASVLAAATQVLIQMPRALKLGFRMGGKPNFLDENLRRMGILVIPVVLGTGVSQVNTLVDRMLASGLVEGSIAALNFASRLNGFAFGIFTLSVATVVYPTLSKLSAEKDMEAFKKALGRAVGFVIAVIMPMTVGAMVLRVPIVRFLFERGAFDERATFMTATALLYYSIGMVAFGLRDVLSRGFYSLQDTRTPMINGAIAMVINIILNLILVRFMGMGGLALSTSISAIAGTVMLFYSLRARIGPLGGKKIAESLIKSGIASAVMAAAVHFTYGYMSAIFTPAGIAGQALDLGTAILSGGLIYFIMCILLKMDVVFWTFSILKNTLKRVL</sequence>
<feature type="transmembrane region" description="Helical" evidence="8">
    <location>
        <begin position="479"/>
        <end position="499"/>
    </location>
</feature>
<dbReference type="InterPro" id="IPR051050">
    <property type="entry name" value="Lipid_II_flippase_MurJ/MviN"/>
</dbReference>
<comment type="subcellular location">
    <subcellularLocation>
        <location evidence="1 8">Cell membrane</location>
        <topology evidence="1 8">Multi-pass membrane protein</topology>
    </subcellularLocation>
</comment>
<evidence type="ECO:0000256" key="8">
    <source>
        <dbReference type="HAMAP-Rule" id="MF_02078"/>
    </source>
</evidence>
<dbReference type="AlphaFoldDB" id="A0A3G2R8H5"/>
<comment type="function">
    <text evidence="8 9">Involved in peptidoglycan biosynthesis. Transports lipid-linked peptidoglycan precursors from the inner to the outer leaflet of the cytoplasmic membrane.</text>
</comment>
<evidence type="ECO:0000256" key="7">
    <source>
        <dbReference type="ARBA" id="ARBA00023136"/>
    </source>
</evidence>